<dbReference type="Pfam" id="PF13456">
    <property type="entry name" value="RVT_3"/>
    <property type="match status" value="1"/>
</dbReference>
<evidence type="ECO:0000313" key="3">
    <source>
        <dbReference type="Proteomes" id="UP000596660"/>
    </source>
</evidence>
<name>A0A803LYX2_CHEQI</name>
<dbReference type="InterPro" id="IPR002156">
    <property type="entry name" value="RNaseH_domain"/>
</dbReference>
<dbReference type="GO" id="GO:0004523">
    <property type="term" value="F:RNA-DNA hybrid ribonuclease activity"/>
    <property type="evidence" value="ECO:0007669"/>
    <property type="project" value="InterPro"/>
</dbReference>
<dbReference type="PANTHER" id="PTHR47074">
    <property type="entry name" value="BNAC02G40300D PROTEIN"/>
    <property type="match status" value="1"/>
</dbReference>
<dbReference type="EnsemblPlants" id="AUR62020673-RA">
    <property type="protein sequence ID" value="AUR62020673-RA:cds"/>
    <property type="gene ID" value="AUR62020673"/>
</dbReference>
<dbReference type="GO" id="GO:0003676">
    <property type="term" value="F:nucleic acid binding"/>
    <property type="evidence" value="ECO:0007669"/>
    <property type="project" value="InterPro"/>
</dbReference>
<dbReference type="CDD" id="cd06222">
    <property type="entry name" value="RNase_H_like"/>
    <property type="match status" value="1"/>
</dbReference>
<dbReference type="AlphaFoldDB" id="A0A803LYX2"/>
<sequence length="241" mass="26717">MSTQELSAIGYDNKSPKFNGNNYAWWKNRIQNVIMGIDYECWLVVKNGPNIILKTDVEGNQVPKKDSELVTADYKLLEKNAKAMSILQQAIGEYALAQHVPGVRGVIRDAEGDVVASTFLPFHGNFDVDIAEALTMRHALSIAIDSGFRNVCMETDSLKLHNHLIKRCSPATAFGSIINDILQLSSSCLSCYFSFVKRNCNRVAHALAKLCSSFDSFRVWVKEVPSSIAEVVMADLSPLID</sequence>
<organism evidence="2 3">
    <name type="scientific">Chenopodium quinoa</name>
    <name type="common">Quinoa</name>
    <dbReference type="NCBI Taxonomy" id="63459"/>
    <lineage>
        <taxon>Eukaryota</taxon>
        <taxon>Viridiplantae</taxon>
        <taxon>Streptophyta</taxon>
        <taxon>Embryophyta</taxon>
        <taxon>Tracheophyta</taxon>
        <taxon>Spermatophyta</taxon>
        <taxon>Magnoliopsida</taxon>
        <taxon>eudicotyledons</taxon>
        <taxon>Gunneridae</taxon>
        <taxon>Pentapetalae</taxon>
        <taxon>Caryophyllales</taxon>
        <taxon>Chenopodiaceae</taxon>
        <taxon>Chenopodioideae</taxon>
        <taxon>Atripliceae</taxon>
        <taxon>Chenopodium</taxon>
    </lineage>
</organism>
<keyword evidence="3" id="KW-1185">Reference proteome</keyword>
<evidence type="ECO:0000313" key="2">
    <source>
        <dbReference type="EnsemblPlants" id="AUR62020673-RA:cds"/>
    </source>
</evidence>
<dbReference type="InterPro" id="IPR036397">
    <property type="entry name" value="RNaseH_sf"/>
</dbReference>
<dbReference type="SUPFAM" id="SSF53098">
    <property type="entry name" value="Ribonuclease H-like"/>
    <property type="match status" value="1"/>
</dbReference>
<dbReference type="InterPro" id="IPR052929">
    <property type="entry name" value="RNase_H-like_EbsB-rel"/>
</dbReference>
<reference evidence="2" key="2">
    <citation type="submission" date="2021-03" db="UniProtKB">
        <authorList>
            <consortium name="EnsemblPlants"/>
        </authorList>
    </citation>
    <scope>IDENTIFICATION</scope>
</reference>
<reference evidence="2" key="1">
    <citation type="journal article" date="2017" name="Nature">
        <title>The genome of Chenopodium quinoa.</title>
        <authorList>
            <person name="Jarvis D.E."/>
            <person name="Ho Y.S."/>
            <person name="Lightfoot D.J."/>
            <person name="Schmoeckel S.M."/>
            <person name="Li B."/>
            <person name="Borm T.J.A."/>
            <person name="Ohyanagi H."/>
            <person name="Mineta K."/>
            <person name="Michell C.T."/>
            <person name="Saber N."/>
            <person name="Kharbatia N.M."/>
            <person name="Rupper R.R."/>
            <person name="Sharp A.R."/>
            <person name="Dally N."/>
            <person name="Boughton B.A."/>
            <person name="Woo Y.H."/>
            <person name="Gao G."/>
            <person name="Schijlen E.G.W.M."/>
            <person name="Guo X."/>
            <person name="Momin A.A."/>
            <person name="Negrao S."/>
            <person name="Al-Babili S."/>
            <person name="Gehring C."/>
            <person name="Roessner U."/>
            <person name="Jung C."/>
            <person name="Murphy K."/>
            <person name="Arold S.T."/>
            <person name="Gojobori T."/>
            <person name="van der Linden C.G."/>
            <person name="van Loo E.N."/>
            <person name="Jellen E.N."/>
            <person name="Maughan P.J."/>
            <person name="Tester M."/>
        </authorList>
    </citation>
    <scope>NUCLEOTIDE SEQUENCE [LARGE SCALE GENOMIC DNA]</scope>
    <source>
        <strain evidence="2">cv. PI 614886</strain>
    </source>
</reference>
<accession>A0A803LYX2</accession>
<dbReference type="InterPro" id="IPR044730">
    <property type="entry name" value="RNase_H-like_dom_plant"/>
</dbReference>
<dbReference type="InterPro" id="IPR012337">
    <property type="entry name" value="RNaseH-like_sf"/>
</dbReference>
<dbReference type="Gramene" id="AUR62020673-RA">
    <property type="protein sequence ID" value="AUR62020673-RA:cds"/>
    <property type="gene ID" value="AUR62020673"/>
</dbReference>
<protein>
    <recommendedName>
        <fullName evidence="1">RNase H type-1 domain-containing protein</fullName>
    </recommendedName>
</protein>
<proteinExistence type="predicted"/>
<evidence type="ECO:0000259" key="1">
    <source>
        <dbReference type="Pfam" id="PF13456"/>
    </source>
</evidence>
<dbReference type="Gene3D" id="3.30.420.10">
    <property type="entry name" value="Ribonuclease H-like superfamily/Ribonuclease H"/>
    <property type="match status" value="1"/>
</dbReference>
<dbReference type="Proteomes" id="UP000596660">
    <property type="component" value="Unplaced"/>
</dbReference>
<feature type="domain" description="RNase H type-1" evidence="1">
    <location>
        <begin position="102"/>
        <end position="211"/>
    </location>
</feature>
<dbReference type="PANTHER" id="PTHR47074:SF48">
    <property type="entry name" value="POLYNUCLEOTIDYL TRANSFERASE, RIBONUCLEASE H-LIKE SUPERFAMILY PROTEIN"/>
    <property type="match status" value="1"/>
</dbReference>